<dbReference type="EMBL" id="FMJB01000046">
    <property type="protein sequence ID" value="SCM67349.1"/>
    <property type="molecule type" value="Genomic_DNA"/>
</dbReference>
<dbReference type="SUPFAM" id="SSF55729">
    <property type="entry name" value="Acyl-CoA N-acyltransferases (Nat)"/>
    <property type="match status" value="1"/>
</dbReference>
<dbReference type="PANTHER" id="PTHR47237">
    <property type="entry name" value="SLL0310 PROTEIN"/>
    <property type="match status" value="1"/>
</dbReference>
<organism evidence="2 3">
    <name type="scientific">Donghicola eburneus</name>
    <dbReference type="NCBI Taxonomy" id="393278"/>
    <lineage>
        <taxon>Bacteria</taxon>
        <taxon>Pseudomonadati</taxon>
        <taxon>Pseudomonadota</taxon>
        <taxon>Alphaproteobacteria</taxon>
        <taxon>Rhodobacterales</taxon>
        <taxon>Roseobacteraceae</taxon>
        <taxon>Donghicola</taxon>
    </lineage>
</organism>
<proteinExistence type="predicted"/>
<evidence type="ECO:0000313" key="3">
    <source>
        <dbReference type="Proteomes" id="UP000184085"/>
    </source>
</evidence>
<feature type="domain" description="N-acetyltransferase" evidence="1">
    <location>
        <begin position="42"/>
        <end position="175"/>
    </location>
</feature>
<accession>A0A1M4MXQ2</accession>
<dbReference type="PANTHER" id="PTHR47237:SF2">
    <property type="entry name" value="BLL4206 PROTEIN"/>
    <property type="match status" value="1"/>
</dbReference>
<dbReference type="InterPro" id="IPR000182">
    <property type="entry name" value="GNAT_dom"/>
</dbReference>
<dbReference type="Pfam" id="PF00583">
    <property type="entry name" value="Acetyltransf_1"/>
    <property type="match status" value="1"/>
</dbReference>
<sequence>MMPATDSRPASPVTPSAERQAAFMAGAPLPEEAELVLDTFSAVVEPVDRSRVGLLHELSVGVFWPHRPRDLELFVGLGQGYIALDAIGRPLGSSMYFPVDSDFAMLGMMVTTPRLQSLGAGRRLLQHIMQDCAGRDLRLSATRSGYRLYVAAGFDPVGLIWQHQGIARPFRAPEPLSGLTIRRTEPEDHAALMALDAHAYGATRTKVMDALLAVSSGVVAERGGAVCGYALRRSFGKGELIGPVVAEDDATAMRLVAPLIQACEGKFTRMDTPQQSEPFKAFLAAAGLGVFDTVTEMYLGRQRRAEEGPLTYGLAAHSLG</sequence>
<keyword evidence="3" id="KW-1185">Reference proteome</keyword>
<evidence type="ECO:0000259" key="1">
    <source>
        <dbReference type="PROSITE" id="PS51186"/>
    </source>
</evidence>
<dbReference type="Proteomes" id="UP000184085">
    <property type="component" value="Unassembled WGS sequence"/>
</dbReference>
<gene>
    <name evidence="2" type="ORF">KARMA_1547</name>
</gene>
<evidence type="ECO:0000313" key="2">
    <source>
        <dbReference type="EMBL" id="SCM67349.1"/>
    </source>
</evidence>
<dbReference type="Pfam" id="PF18014">
    <property type="entry name" value="Acetyltransf_18"/>
    <property type="match status" value="1"/>
</dbReference>
<keyword evidence="2" id="KW-0808">Transferase</keyword>
<name>A0A1M4MXQ2_9RHOB</name>
<dbReference type="AlphaFoldDB" id="A0A1M4MXQ2"/>
<dbReference type="Gene3D" id="3.40.630.30">
    <property type="match status" value="1"/>
</dbReference>
<dbReference type="CDD" id="cd04301">
    <property type="entry name" value="NAT_SF"/>
    <property type="match status" value="1"/>
</dbReference>
<dbReference type="InterPro" id="IPR016181">
    <property type="entry name" value="Acyl_CoA_acyltransferase"/>
</dbReference>
<dbReference type="PROSITE" id="PS51186">
    <property type="entry name" value="GNAT"/>
    <property type="match status" value="1"/>
</dbReference>
<dbReference type="InterPro" id="IPR052729">
    <property type="entry name" value="Acyl/Acetyltrans_Enzymes"/>
</dbReference>
<reference evidence="3" key="1">
    <citation type="submission" date="2016-09" db="EMBL/GenBank/DDBJ databases">
        <authorList>
            <person name="Wibberg D."/>
        </authorList>
    </citation>
    <scope>NUCLEOTIDE SEQUENCE [LARGE SCALE GENOMIC DNA]</scope>
</reference>
<dbReference type="GO" id="GO:0016747">
    <property type="term" value="F:acyltransferase activity, transferring groups other than amino-acyl groups"/>
    <property type="evidence" value="ECO:0007669"/>
    <property type="project" value="InterPro"/>
</dbReference>
<dbReference type="Gene3D" id="3.40.630.90">
    <property type="match status" value="1"/>
</dbReference>
<dbReference type="InterPro" id="IPR041496">
    <property type="entry name" value="YitH/HolE_GNAT"/>
</dbReference>
<protein>
    <submittedName>
        <fullName evidence="2">Putative acetyltransferase</fullName>
    </submittedName>
</protein>